<protein>
    <recommendedName>
        <fullName evidence="5">Glutathione peroxidase</fullName>
    </recommendedName>
</protein>
<name>A0AAE3NXD5_9BACT</name>
<evidence type="ECO:0000256" key="4">
    <source>
        <dbReference type="PIRSR" id="PIRSR000303-1"/>
    </source>
</evidence>
<keyword evidence="9" id="KW-1185">Reference proteome</keyword>
<feature type="active site" evidence="4">
    <location>
        <position position="67"/>
    </location>
</feature>
<keyword evidence="6" id="KW-0732">Signal</keyword>
<feature type="chain" id="PRO_5042195270" description="Glutathione peroxidase" evidence="6">
    <location>
        <begin position="22"/>
        <end position="193"/>
    </location>
</feature>
<dbReference type="Gene3D" id="3.40.30.10">
    <property type="entry name" value="Glutaredoxin"/>
    <property type="match status" value="1"/>
</dbReference>
<dbReference type="Proteomes" id="UP001221302">
    <property type="component" value="Unassembled WGS sequence"/>
</dbReference>
<keyword evidence="2 5" id="KW-0575">Peroxidase</keyword>
<dbReference type="SUPFAM" id="SSF52833">
    <property type="entry name" value="Thioredoxin-like"/>
    <property type="match status" value="1"/>
</dbReference>
<evidence type="ECO:0000256" key="3">
    <source>
        <dbReference type="ARBA" id="ARBA00023002"/>
    </source>
</evidence>
<evidence type="ECO:0000256" key="1">
    <source>
        <dbReference type="ARBA" id="ARBA00006926"/>
    </source>
</evidence>
<dbReference type="PROSITE" id="PS51352">
    <property type="entry name" value="THIOREDOXIN_2"/>
    <property type="match status" value="1"/>
</dbReference>
<keyword evidence="3 5" id="KW-0560">Oxidoreductase</keyword>
<dbReference type="InterPro" id="IPR013766">
    <property type="entry name" value="Thioredoxin_domain"/>
</dbReference>
<dbReference type="CDD" id="cd00340">
    <property type="entry name" value="GSH_Peroxidase"/>
    <property type="match status" value="1"/>
</dbReference>
<comment type="similarity">
    <text evidence="1 5">Belongs to the glutathione peroxidase family.</text>
</comment>
<evidence type="ECO:0000256" key="2">
    <source>
        <dbReference type="ARBA" id="ARBA00022559"/>
    </source>
</evidence>
<organism evidence="8 9">
    <name type="scientific">Stygiobacter electus</name>
    <dbReference type="NCBI Taxonomy" id="3032292"/>
    <lineage>
        <taxon>Bacteria</taxon>
        <taxon>Pseudomonadati</taxon>
        <taxon>Ignavibacteriota</taxon>
        <taxon>Ignavibacteria</taxon>
        <taxon>Ignavibacteriales</taxon>
        <taxon>Melioribacteraceae</taxon>
        <taxon>Stygiobacter</taxon>
    </lineage>
</organism>
<dbReference type="PIRSF" id="PIRSF000303">
    <property type="entry name" value="Glutathion_perox"/>
    <property type="match status" value="1"/>
</dbReference>
<gene>
    <name evidence="8" type="ORF">P0M35_06590</name>
</gene>
<evidence type="ECO:0000313" key="9">
    <source>
        <dbReference type="Proteomes" id="UP001221302"/>
    </source>
</evidence>
<comment type="caution">
    <text evidence="8">The sequence shown here is derived from an EMBL/GenBank/DDBJ whole genome shotgun (WGS) entry which is preliminary data.</text>
</comment>
<reference evidence="8" key="1">
    <citation type="submission" date="2023-03" db="EMBL/GenBank/DDBJ databases">
        <title>Stygiobacter electus gen. nov., sp. nov., facultatively anaerobic thermotolerant bacterium of the class Ignavibacteria from a well of Yessentuki mineral water deposit.</title>
        <authorList>
            <person name="Podosokorskaya O.A."/>
            <person name="Elcheninov A.G."/>
            <person name="Petrova N.F."/>
            <person name="Zavarzina D.G."/>
            <person name="Kublanov I.V."/>
            <person name="Merkel A.Y."/>
        </authorList>
    </citation>
    <scope>NUCLEOTIDE SEQUENCE</scope>
    <source>
        <strain evidence="8">09-Me</strain>
    </source>
</reference>
<dbReference type="FunFam" id="3.40.30.10:FF:000010">
    <property type="entry name" value="Glutathione peroxidase"/>
    <property type="match status" value="1"/>
</dbReference>
<proteinExistence type="inferred from homology"/>
<dbReference type="PRINTS" id="PR01011">
    <property type="entry name" value="GLUTPROXDASE"/>
</dbReference>
<evidence type="ECO:0000259" key="7">
    <source>
        <dbReference type="PROSITE" id="PS51352"/>
    </source>
</evidence>
<feature type="domain" description="Thioredoxin" evidence="7">
    <location>
        <begin position="29"/>
        <end position="191"/>
    </location>
</feature>
<dbReference type="PROSITE" id="PS00460">
    <property type="entry name" value="GLUTATHIONE_PEROXID_1"/>
    <property type="match status" value="1"/>
</dbReference>
<dbReference type="EMBL" id="JARGDL010000007">
    <property type="protein sequence ID" value="MDF1611811.1"/>
    <property type="molecule type" value="Genomic_DNA"/>
</dbReference>
<dbReference type="PANTHER" id="PTHR11592:SF78">
    <property type="entry name" value="GLUTATHIONE PEROXIDASE"/>
    <property type="match status" value="1"/>
</dbReference>
<dbReference type="InterPro" id="IPR036249">
    <property type="entry name" value="Thioredoxin-like_sf"/>
</dbReference>
<evidence type="ECO:0000256" key="6">
    <source>
        <dbReference type="SAM" id="SignalP"/>
    </source>
</evidence>
<evidence type="ECO:0000313" key="8">
    <source>
        <dbReference type="EMBL" id="MDF1611811.1"/>
    </source>
</evidence>
<feature type="signal peptide" evidence="6">
    <location>
        <begin position="1"/>
        <end position="21"/>
    </location>
</feature>
<accession>A0AAE3NXD5</accession>
<dbReference type="AlphaFoldDB" id="A0AAE3NXD5"/>
<dbReference type="RefSeq" id="WP_321535578.1">
    <property type="nucleotide sequence ID" value="NZ_JARGDL010000007.1"/>
</dbReference>
<dbReference type="GO" id="GO:0004601">
    <property type="term" value="F:peroxidase activity"/>
    <property type="evidence" value="ECO:0007669"/>
    <property type="project" value="UniProtKB-KW"/>
</dbReference>
<dbReference type="PROSITE" id="PS51355">
    <property type="entry name" value="GLUTATHIONE_PEROXID_3"/>
    <property type="match status" value="1"/>
</dbReference>
<dbReference type="PANTHER" id="PTHR11592">
    <property type="entry name" value="GLUTATHIONE PEROXIDASE"/>
    <property type="match status" value="1"/>
</dbReference>
<dbReference type="GO" id="GO:0034599">
    <property type="term" value="P:cellular response to oxidative stress"/>
    <property type="evidence" value="ECO:0007669"/>
    <property type="project" value="TreeGrafter"/>
</dbReference>
<dbReference type="InterPro" id="IPR000889">
    <property type="entry name" value="Glutathione_peroxidase"/>
</dbReference>
<dbReference type="Pfam" id="PF00255">
    <property type="entry name" value="GSHPx"/>
    <property type="match status" value="1"/>
</dbReference>
<sequence>MKRIINMITSLLILFSIQISAKLNPQTPSETSNNILDLIVKNIDGKEVKLSQYKGKVLLIVNVASKCGYTPQYEGLEKLYEKYKDNGFEILAFPCNDFGGQEPGTTEEIKEFCSTKYNVTFPLFDKIKVIGKEKSPLYERLINSKNVEQGDIKWNFEKFLIDKNGEIVARFRSKVKPESEELVSAIEKELNKK</sequence>
<dbReference type="InterPro" id="IPR029759">
    <property type="entry name" value="GPX_AS"/>
</dbReference>
<evidence type="ECO:0000256" key="5">
    <source>
        <dbReference type="RuleBase" id="RU000499"/>
    </source>
</evidence>